<keyword evidence="5" id="KW-0460">Magnesium</keyword>
<dbReference type="InterPro" id="IPR000086">
    <property type="entry name" value="NUDIX_hydrolase_dom"/>
</dbReference>
<organism evidence="8 9">
    <name type="scientific">Saonia flava</name>
    <dbReference type="NCBI Taxonomy" id="523696"/>
    <lineage>
        <taxon>Bacteria</taxon>
        <taxon>Pseudomonadati</taxon>
        <taxon>Bacteroidota</taxon>
        <taxon>Flavobacteriia</taxon>
        <taxon>Flavobacteriales</taxon>
        <taxon>Flavobacteriaceae</taxon>
        <taxon>Saonia</taxon>
    </lineage>
</organism>
<gene>
    <name evidence="8" type="ORF">GGR42_000946</name>
</gene>
<reference evidence="8 9" key="1">
    <citation type="submission" date="2020-03" db="EMBL/GenBank/DDBJ databases">
        <title>Genomic Encyclopedia of Type Strains, Phase IV (KMG-IV): sequencing the most valuable type-strain genomes for metagenomic binning, comparative biology and taxonomic classification.</title>
        <authorList>
            <person name="Goeker M."/>
        </authorList>
    </citation>
    <scope>NUCLEOTIDE SEQUENCE [LARGE SCALE GENOMIC DNA]</scope>
    <source>
        <strain evidence="8 9">DSM 29762</strain>
    </source>
</reference>
<dbReference type="GO" id="GO:0046872">
    <property type="term" value="F:metal ion binding"/>
    <property type="evidence" value="ECO:0007669"/>
    <property type="project" value="UniProtKB-KW"/>
</dbReference>
<keyword evidence="4" id="KW-0378">Hydrolase</keyword>
<sequence>MAIFLVALLGVDFSLGASLQAPKKSSIIVMYANLLAIMNFTDFSRKISKIENLPLPGVDSHYKMAPLATVLELKTEEIKKRNPRKAGVMALFYPDNVLNTHLLLILRKTYQGVHSNQISFPGGKMEQEDMNLLTTALRETHEEVGVKPRDIKVIKQLSQIYIPPSNFEVFPYLGLYNMNEPFKLQDEEVETLVEVSLADFMDEKRIVKEKITTSYAKEWEVPAFKLNGYTVWGATAMMLSEVKELFKQVL</sequence>
<name>A0A846QZC4_9FLAO</name>
<dbReference type="InterPro" id="IPR045121">
    <property type="entry name" value="CoAse"/>
</dbReference>
<evidence type="ECO:0000256" key="4">
    <source>
        <dbReference type="ARBA" id="ARBA00022801"/>
    </source>
</evidence>
<dbReference type="PANTHER" id="PTHR12992">
    <property type="entry name" value="NUDIX HYDROLASE"/>
    <property type="match status" value="1"/>
</dbReference>
<dbReference type="InterPro" id="IPR015797">
    <property type="entry name" value="NUDIX_hydrolase-like_dom_sf"/>
</dbReference>
<comment type="cofactor">
    <cofactor evidence="1">
        <name>Mn(2+)</name>
        <dbReference type="ChEBI" id="CHEBI:29035"/>
    </cofactor>
</comment>
<evidence type="ECO:0000256" key="3">
    <source>
        <dbReference type="ARBA" id="ARBA00022723"/>
    </source>
</evidence>
<evidence type="ECO:0000259" key="7">
    <source>
        <dbReference type="PROSITE" id="PS51462"/>
    </source>
</evidence>
<dbReference type="PANTHER" id="PTHR12992:SF11">
    <property type="entry name" value="MITOCHONDRIAL COENZYME A DIPHOSPHATASE NUDT8"/>
    <property type="match status" value="1"/>
</dbReference>
<accession>A0A846QZC4</accession>
<evidence type="ECO:0000313" key="9">
    <source>
        <dbReference type="Proteomes" id="UP000590442"/>
    </source>
</evidence>
<evidence type="ECO:0000256" key="6">
    <source>
        <dbReference type="ARBA" id="ARBA00023211"/>
    </source>
</evidence>
<dbReference type="EMBL" id="JAATJJ010000001">
    <property type="protein sequence ID" value="NJB70484.1"/>
    <property type="molecule type" value="Genomic_DNA"/>
</dbReference>
<dbReference type="PROSITE" id="PS51462">
    <property type="entry name" value="NUDIX"/>
    <property type="match status" value="1"/>
</dbReference>
<keyword evidence="6" id="KW-0464">Manganese</keyword>
<dbReference type="Gene3D" id="3.90.79.10">
    <property type="entry name" value="Nucleoside Triphosphate Pyrophosphohydrolase"/>
    <property type="match status" value="1"/>
</dbReference>
<comment type="cofactor">
    <cofactor evidence="2">
        <name>Mg(2+)</name>
        <dbReference type="ChEBI" id="CHEBI:18420"/>
    </cofactor>
</comment>
<comment type="caution">
    <text evidence="8">The sequence shown here is derived from an EMBL/GenBank/DDBJ whole genome shotgun (WGS) entry which is preliminary data.</text>
</comment>
<dbReference type="AlphaFoldDB" id="A0A846QZC4"/>
<dbReference type="GO" id="GO:0010945">
    <property type="term" value="F:coenzyme A diphosphatase activity"/>
    <property type="evidence" value="ECO:0007669"/>
    <property type="project" value="InterPro"/>
</dbReference>
<evidence type="ECO:0000313" key="8">
    <source>
        <dbReference type="EMBL" id="NJB70484.1"/>
    </source>
</evidence>
<dbReference type="CDD" id="cd03426">
    <property type="entry name" value="NUDIX_CoAse_Nudt7"/>
    <property type="match status" value="1"/>
</dbReference>
<dbReference type="SUPFAM" id="SSF55811">
    <property type="entry name" value="Nudix"/>
    <property type="match status" value="1"/>
</dbReference>
<dbReference type="Pfam" id="PF00293">
    <property type="entry name" value="NUDIX"/>
    <property type="match status" value="1"/>
</dbReference>
<keyword evidence="9" id="KW-1185">Reference proteome</keyword>
<evidence type="ECO:0000256" key="2">
    <source>
        <dbReference type="ARBA" id="ARBA00001946"/>
    </source>
</evidence>
<evidence type="ECO:0000256" key="5">
    <source>
        <dbReference type="ARBA" id="ARBA00022842"/>
    </source>
</evidence>
<evidence type="ECO:0000256" key="1">
    <source>
        <dbReference type="ARBA" id="ARBA00001936"/>
    </source>
</evidence>
<keyword evidence="3" id="KW-0479">Metal-binding</keyword>
<dbReference type="Proteomes" id="UP000590442">
    <property type="component" value="Unassembled WGS sequence"/>
</dbReference>
<proteinExistence type="predicted"/>
<protein>
    <submittedName>
        <fullName evidence="8">8-oxo-dGTP pyrophosphatase MutT (NUDIX family)</fullName>
    </submittedName>
</protein>
<feature type="domain" description="Nudix hydrolase" evidence="7">
    <location>
        <begin position="83"/>
        <end position="226"/>
    </location>
</feature>